<dbReference type="GO" id="GO:0033615">
    <property type="term" value="P:mitochondrial proton-transporting ATP synthase complex assembly"/>
    <property type="evidence" value="ECO:0007669"/>
    <property type="project" value="InterPro"/>
</dbReference>
<dbReference type="Pfam" id="PF13233">
    <property type="entry name" value="Complex1_LYR_2"/>
    <property type="match status" value="1"/>
</dbReference>
<evidence type="ECO:0000313" key="1">
    <source>
        <dbReference type="EMBL" id="ORX38053.1"/>
    </source>
</evidence>
<dbReference type="InterPro" id="IPR039196">
    <property type="entry name" value="Fmc1"/>
</dbReference>
<dbReference type="AlphaFoldDB" id="A0A1Y1UJ10"/>
<evidence type="ECO:0000313" key="2">
    <source>
        <dbReference type="Proteomes" id="UP000193218"/>
    </source>
</evidence>
<proteinExistence type="predicted"/>
<accession>A0A1Y1UJ10</accession>
<dbReference type="GeneID" id="33557493"/>
<dbReference type="GO" id="GO:0005759">
    <property type="term" value="C:mitochondrial matrix"/>
    <property type="evidence" value="ECO:0007669"/>
    <property type="project" value="TreeGrafter"/>
</dbReference>
<sequence>MNAVASSSTTRELYRSLLREVRLAAKKPRRQRGSGTEKQFRTMISASSLEGQTGKVDKMLIEARDYLRSSRIHAELLKRYNPTLGMTDAEKVHAAARRVGLDTPIKYKPE</sequence>
<dbReference type="EMBL" id="NBSH01000005">
    <property type="protein sequence ID" value="ORX38053.1"/>
    <property type="molecule type" value="Genomic_DNA"/>
</dbReference>
<keyword evidence="2" id="KW-1185">Reference proteome</keyword>
<dbReference type="PANTHER" id="PTHR28015">
    <property type="entry name" value="ATP SYNTHASE ASSEMBLY FACTOR FMC1, MITOCHONDRIAL"/>
    <property type="match status" value="1"/>
</dbReference>
<gene>
    <name evidence="1" type="ORF">BD324DRAFT_624319</name>
</gene>
<protein>
    <submittedName>
        <fullName evidence="1">Uncharacterized protein</fullName>
    </submittedName>
</protein>
<name>A0A1Y1UJ10_9TREE</name>
<dbReference type="Proteomes" id="UP000193218">
    <property type="component" value="Unassembled WGS sequence"/>
</dbReference>
<dbReference type="FunCoup" id="A0A1Y1UJ10">
    <property type="interactions" value="17"/>
</dbReference>
<organism evidence="1 2">
    <name type="scientific">Kockovaella imperatae</name>
    <dbReference type="NCBI Taxonomy" id="4999"/>
    <lineage>
        <taxon>Eukaryota</taxon>
        <taxon>Fungi</taxon>
        <taxon>Dikarya</taxon>
        <taxon>Basidiomycota</taxon>
        <taxon>Agaricomycotina</taxon>
        <taxon>Tremellomycetes</taxon>
        <taxon>Tremellales</taxon>
        <taxon>Cuniculitremaceae</taxon>
        <taxon>Kockovaella</taxon>
    </lineage>
</organism>
<reference evidence="1 2" key="1">
    <citation type="submission" date="2017-03" db="EMBL/GenBank/DDBJ databases">
        <title>Widespread Adenine N6-methylation of Active Genes in Fungi.</title>
        <authorList>
            <consortium name="DOE Joint Genome Institute"/>
            <person name="Mondo S.J."/>
            <person name="Dannebaum R.O."/>
            <person name="Kuo R.C."/>
            <person name="Louie K.B."/>
            <person name="Bewick A.J."/>
            <person name="Labutti K."/>
            <person name="Haridas S."/>
            <person name="Kuo A."/>
            <person name="Salamov A."/>
            <person name="Ahrendt S.R."/>
            <person name="Lau R."/>
            <person name="Bowen B.P."/>
            <person name="Lipzen A."/>
            <person name="Sullivan W."/>
            <person name="Andreopoulos W.B."/>
            <person name="Clum A."/>
            <person name="Lindquist E."/>
            <person name="Daum C."/>
            <person name="Northen T.R."/>
            <person name="Ramamoorthy G."/>
            <person name="Schmitz R.J."/>
            <person name="Gryganskyi A."/>
            <person name="Culley D."/>
            <person name="Magnuson J."/>
            <person name="James T.Y."/>
            <person name="O'Malley M.A."/>
            <person name="Stajich J.E."/>
            <person name="Spatafora J.W."/>
            <person name="Visel A."/>
            <person name="Grigoriev I.V."/>
        </authorList>
    </citation>
    <scope>NUCLEOTIDE SEQUENCE [LARGE SCALE GENOMIC DNA]</scope>
    <source>
        <strain evidence="1 2">NRRL Y-17943</strain>
    </source>
</reference>
<dbReference type="PANTHER" id="PTHR28015:SF1">
    <property type="entry name" value="ATP SYNTHASE ASSEMBLY FACTOR FMC1, MITOCHONDRIAL"/>
    <property type="match status" value="1"/>
</dbReference>
<dbReference type="OrthoDB" id="15893at2759"/>
<comment type="caution">
    <text evidence="1">The sequence shown here is derived from an EMBL/GenBank/DDBJ whole genome shotgun (WGS) entry which is preliminary data.</text>
</comment>
<dbReference type="InParanoid" id="A0A1Y1UJ10"/>
<dbReference type="RefSeq" id="XP_021872040.1">
    <property type="nucleotide sequence ID" value="XM_022015684.1"/>
</dbReference>
<dbReference type="STRING" id="4999.A0A1Y1UJ10"/>